<proteinExistence type="predicted"/>
<name>A0ABW2PXX5_9BACL</name>
<comment type="caution">
    <text evidence="1">The sequence shown here is derived from an EMBL/GenBank/DDBJ whole genome shotgun (WGS) entry which is preliminary data.</text>
</comment>
<protein>
    <submittedName>
        <fullName evidence="1">Uncharacterized protein</fullName>
    </submittedName>
</protein>
<keyword evidence="2" id="KW-1185">Reference proteome</keyword>
<dbReference type="RefSeq" id="WP_380966926.1">
    <property type="nucleotide sequence ID" value="NZ_JBHTCO010000017.1"/>
</dbReference>
<evidence type="ECO:0000313" key="1">
    <source>
        <dbReference type="EMBL" id="MFC7394014.1"/>
    </source>
</evidence>
<sequence>MDYISREQFDKIVNNKSLIALDELVNAIESLGYSVAIEKKPQLTEKQKKYMTKAIFNNKEILEQLKEASSNQDYIKDDKEAIKIIREARNDG</sequence>
<dbReference type="Proteomes" id="UP001596505">
    <property type="component" value="Unassembled WGS sequence"/>
</dbReference>
<organism evidence="1 2">
    <name type="scientific">Scopulibacillus cellulosilyticus</name>
    <dbReference type="NCBI Taxonomy" id="2665665"/>
    <lineage>
        <taxon>Bacteria</taxon>
        <taxon>Bacillati</taxon>
        <taxon>Bacillota</taxon>
        <taxon>Bacilli</taxon>
        <taxon>Bacillales</taxon>
        <taxon>Sporolactobacillaceae</taxon>
        <taxon>Scopulibacillus</taxon>
    </lineage>
</organism>
<accession>A0ABW2PXX5</accession>
<reference evidence="2" key="1">
    <citation type="journal article" date="2019" name="Int. J. Syst. Evol. Microbiol.">
        <title>The Global Catalogue of Microorganisms (GCM) 10K type strain sequencing project: providing services to taxonomists for standard genome sequencing and annotation.</title>
        <authorList>
            <consortium name="The Broad Institute Genomics Platform"/>
            <consortium name="The Broad Institute Genome Sequencing Center for Infectious Disease"/>
            <person name="Wu L."/>
            <person name="Ma J."/>
        </authorList>
    </citation>
    <scope>NUCLEOTIDE SEQUENCE [LARGE SCALE GENOMIC DNA]</scope>
    <source>
        <strain evidence="2">CGMCC 1.16305</strain>
    </source>
</reference>
<dbReference type="EMBL" id="JBHTCO010000017">
    <property type="protein sequence ID" value="MFC7394014.1"/>
    <property type="molecule type" value="Genomic_DNA"/>
</dbReference>
<evidence type="ECO:0000313" key="2">
    <source>
        <dbReference type="Proteomes" id="UP001596505"/>
    </source>
</evidence>
<gene>
    <name evidence="1" type="ORF">ACFQRG_13720</name>
</gene>